<feature type="domain" description="DUF8168" evidence="1">
    <location>
        <begin position="5"/>
        <end position="236"/>
    </location>
</feature>
<evidence type="ECO:0000313" key="2">
    <source>
        <dbReference type="EMBL" id="GGL36184.1"/>
    </source>
</evidence>
<dbReference type="Proteomes" id="UP000628840">
    <property type="component" value="Unassembled WGS sequence"/>
</dbReference>
<accession>A0A830EY43</accession>
<proteinExistence type="predicted"/>
<comment type="caution">
    <text evidence="2">The sequence shown here is derived from an EMBL/GenBank/DDBJ whole genome shotgun (WGS) entry which is preliminary data.</text>
</comment>
<gene>
    <name evidence="2" type="ORF">GCM10009037_19680</name>
</gene>
<sequence>MSGDMLAVYRHDAHKFVRQSHAQASETYAGVRVNERVPFGADGDAAALSRPVGEPDTTVETHTNHRRLSLCTGTTQNLDGVNVDDAMHGLVTERDAERAHEQWLASDVAGWFNESVYYPYTSLKYHTLLVAALVRAYEEGSTFADLRLVVDPPESVVPHRTVFAGDEFALRITPESPKRPRIRLGDTPSRSWAGAWSRLPEHPLGTDDDAWAMVLDANLRRIQSWSTALQYVEDFERWSA</sequence>
<dbReference type="OrthoDB" id="317429at2157"/>
<dbReference type="InterPro" id="IPR058481">
    <property type="entry name" value="DUF8168"/>
</dbReference>
<protein>
    <recommendedName>
        <fullName evidence="1">DUF8168 domain-containing protein</fullName>
    </recommendedName>
</protein>
<dbReference type="EMBL" id="BMPF01000003">
    <property type="protein sequence ID" value="GGL36184.1"/>
    <property type="molecule type" value="Genomic_DNA"/>
</dbReference>
<evidence type="ECO:0000313" key="3">
    <source>
        <dbReference type="Proteomes" id="UP000628840"/>
    </source>
</evidence>
<dbReference type="RefSeq" id="WP_188883566.1">
    <property type="nucleotide sequence ID" value="NZ_BMPF01000003.1"/>
</dbReference>
<evidence type="ECO:0000259" key="1">
    <source>
        <dbReference type="Pfam" id="PF26506"/>
    </source>
</evidence>
<dbReference type="AlphaFoldDB" id="A0A830EY43"/>
<keyword evidence="3" id="KW-1185">Reference proteome</keyword>
<reference evidence="2 3" key="1">
    <citation type="journal article" date="2019" name="Int. J. Syst. Evol. Microbiol.">
        <title>The Global Catalogue of Microorganisms (GCM) 10K type strain sequencing project: providing services to taxonomists for standard genome sequencing and annotation.</title>
        <authorList>
            <consortium name="The Broad Institute Genomics Platform"/>
            <consortium name="The Broad Institute Genome Sequencing Center for Infectious Disease"/>
            <person name="Wu L."/>
            <person name="Ma J."/>
        </authorList>
    </citation>
    <scope>NUCLEOTIDE SEQUENCE [LARGE SCALE GENOMIC DNA]</scope>
    <source>
        <strain evidence="2 3">JCM 19585</strain>
    </source>
</reference>
<organism evidence="2 3">
    <name type="scientific">Halarchaeum grantii</name>
    <dbReference type="NCBI Taxonomy" id="1193105"/>
    <lineage>
        <taxon>Archaea</taxon>
        <taxon>Methanobacteriati</taxon>
        <taxon>Methanobacteriota</taxon>
        <taxon>Stenosarchaea group</taxon>
        <taxon>Halobacteria</taxon>
        <taxon>Halobacteriales</taxon>
        <taxon>Halobacteriaceae</taxon>
    </lineage>
</organism>
<dbReference type="Pfam" id="PF26506">
    <property type="entry name" value="DUF8168"/>
    <property type="match status" value="1"/>
</dbReference>
<name>A0A830EY43_9EURY</name>